<comment type="caution">
    <text evidence="2">The sequence shown here is derived from an EMBL/GenBank/DDBJ whole genome shotgun (WGS) entry which is preliminary data.</text>
</comment>
<evidence type="ECO:0000313" key="3">
    <source>
        <dbReference type="Proteomes" id="UP001176521"/>
    </source>
</evidence>
<keyword evidence="3" id="KW-1185">Reference proteome</keyword>
<feature type="region of interest" description="Disordered" evidence="1">
    <location>
        <begin position="1"/>
        <end position="22"/>
    </location>
</feature>
<feature type="region of interest" description="Disordered" evidence="1">
    <location>
        <begin position="687"/>
        <end position="713"/>
    </location>
</feature>
<feature type="compositionally biased region" description="Low complexity" evidence="1">
    <location>
        <begin position="1126"/>
        <end position="1135"/>
    </location>
</feature>
<feature type="compositionally biased region" description="Basic and acidic residues" evidence="1">
    <location>
        <begin position="1094"/>
        <end position="1105"/>
    </location>
</feature>
<feature type="region of interest" description="Disordered" evidence="1">
    <location>
        <begin position="1227"/>
        <end position="1279"/>
    </location>
</feature>
<sequence>MADAHTGHVHVRTSDPRASELTMPAAPTATAEYVDEDDGKPVIFPRQHFDGFRMGYALASHERLNAPLRAELDKFRKCSTGAGIYIRNAFRALADVIFQLQYTRDFKLRGLVQGMATRVARVLCLVTTFHAITRSPDSSGTPLNLLLSILDHRLQLFAHHMGRLRSRYEMPADFQRAAVVAVVEIQRLAGLIKKQVSGEHHMRSLTALSSFPPPSVASEPFLQFNLIANVRDLSSEIQKDQPKFRSTLPDTDMLLLLRIFLLRLQPLQPSSAAAQEGAAYASSPNSVGDDAEAPAGGSHSDADIFSPFTSADKALEDAKQNLSAIGFGTLQRLGNWRIAASNRVVSIANSAQVPRHRAYIFAPERFDAVLLVFIIGFAQLGSYESAALACSIYIASLRERIRTNPTSEPLKLNLAFALAALALILLNTSRTPMAITSKDSLFSTVVLGRTIEAIHAIEEAFALFRDLRALAEQGEIITEDDFVVCTLRLVYSKALYEHTFGTNDETAHDVFLLRKSRSILEPVIRKLVPACFHITVGQVPSEEMKYVAACALQLQFTANQSPERSMFFLEEDLPAYVRELKAQANATAAEGASKDDKNSSRSAGEEQNSDMDEDDSEQDEPDYWAEDENLRQYTRRVLSAAYATRSVGSSGKPAQSAPAPLFAAGVLQSRASVAVGSASAAVLAAGPAHPAAPSPSYAPPATQTPTATTAATESVSPVKYMPSSVLRRLSYSRPHLYEPLLAAELLEEGSRGGPSAIFLLRESARLFEKISVVFPTQYLDNLARVWQHITERLLDARLLTQDIINATRKATTIELQLSGSPVPRFWRGYNAAAAFLTTAALFLAHAERYQEGCNAAASAHDLLKQNSRFEDKSFTADPISLAAFNMWLLGNHPIASAIQGLSRAASLRPEWKGIAKGFIDFHAPTHALNGVLTSVWLAGAQSCAGQMKDALQNGRGAVEKLRMLMRKPPFPKWGKDALMPPSCALPHVLVIWAGVLLAAGPGHHEEARTTVEEALALIWEQTASPPLTGSTGGLAAAGDEKKSSPYEESPRTDGSTTKTALLIKVALLEHQIKAVMEEDLPQVEIKRQRKKVKREGNQRSLETEAHAAAAVPASIPSGAVSFGIGDSSDSDISSAAGGGAAERERKRKRKSRQRRLDGQGNSEEPSEALDWTSESDEDKMQAQGRRNGKRLPEKDRPPSQRQLSLRSQLEAYKRMADRLPERGFLHRLLPDEGGGAEQAKEAAAATPTLAQDGSAATAMTAAGQSDPVAGPPASSEAAA</sequence>
<feature type="region of interest" description="Disordered" evidence="1">
    <location>
        <begin position="1087"/>
        <end position="1109"/>
    </location>
</feature>
<reference evidence="2" key="1">
    <citation type="journal article" date="2023" name="PhytoFront">
        <title>Draft Genome Resources of Seven Strains of Tilletia horrida, Causal Agent of Kernel Smut of Rice.</title>
        <authorList>
            <person name="Khanal S."/>
            <person name="Antony Babu S."/>
            <person name="Zhou X.G."/>
        </authorList>
    </citation>
    <scope>NUCLEOTIDE SEQUENCE</scope>
    <source>
        <strain evidence="2">TX3</strain>
    </source>
</reference>
<name>A0AAN6G7Y4_9BASI</name>
<evidence type="ECO:0000256" key="1">
    <source>
        <dbReference type="SAM" id="MobiDB-lite"/>
    </source>
</evidence>
<dbReference type="EMBL" id="JAPDMQ010000570">
    <property type="protein sequence ID" value="KAK0522659.1"/>
    <property type="molecule type" value="Genomic_DNA"/>
</dbReference>
<feature type="region of interest" description="Disordered" evidence="1">
    <location>
        <begin position="587"/>
        <end position="621"/>
    </location>
</feature>
<feature type="compositionally biased region" description="Low complexity" evidence="1">
    <location>
        <begin position="1027"/>
        <end position="1037"/>
    </location>
</feature>
<protein>
    <submittedName>
        <fullName evidence="2">Uncharacterized protein</fullName>
    </submittedName>
</protein>
<feature type="region of interest" description="Disordered" evidence="1">
    <location>
        <begin position="275"/>
        <end position="298"/>
    </location>
</feature>
<evidence type="ECO:0000313" key="2">
    <source>
        <dbReference type="EMBL" id="KAK0522659.1"/>
    </source>
</evidence>
<accession>A0AAN6G7Y4</accession>
<feature type="compositionally biased region" description="Low complexity" evidence="1">
    <location>
        <begin position="699"/>
        <end position="713"/>
    </location>
</feature>
<gene>
    <name evidence="2" type="ORF">OC842_006402</name>
</gene>
<dbReference type="Proteomes" id="UP001176521">
    <property type="component" value="Unassembled WGS sequence"/>
</dbReference>
<feature type="compositionally biased region" description="Basic and acidic residues" evidence="1">
    <location>
        <begin position="1038"/>
        <end position="1051"/>
    </location>
</feature>
<dbReference type="AlphaFoldDB" id="A0AAN6G7Y4"/>
<organism evidence="2 3">
    <name type="scientific">Tilletia horrida</name>
    <dbReference type="NCBI Taxonomy" id="155126"/>
    <lineage>
        <taxon>Eukaryota</taxon>
        <taxon>Fungi</taxon>
        <taxon>Dikarya</taxon>
        <taxon>Basidiomycota</taxon>
        <taxon>Ustilaginomycotina</taxon>
        <taxon>Exobasidiomycetes</taxon>
        <taxon>Tilletiales</taxon>
        <taxon>Tilletiaceae</taxon>
        <taxon>Tilletia</taxon>
    </lineage>
</organism>
<feature type="compositionally biased region" description="Acidic residues" evidence="1">
    <location>
        <begin position="607"/>
        <end position="621"/>
    </location>
</feature>
<feature type="region of interest" description="Disordered" evidence="1">
    <location>
        <begin position="1026"/>
        <end position="1057"/>
    </location>
</feature>
<feature type="region of interest" description="Disordered" evidence="1">
    <location>
        <begin position="1126"/>
        <end position="1205"/>
    </location>
</feature>
<proteinExistence type="predicted"/>